<evidence type="ECO:0000313" key="9">
    <source>
        <dbReference type="Proteomes" id="UP000624041"/>
    </source>
</evidence>
<evidence type="ECO:0000256" key="5">
    <source>
        <dbReference type="ARBA" id="ARBA00023136"/>
    </source>
</evidence>
<feature type="domain" description="Putative aromatic acid exporter C-terminal" evidence="7">
    <location>
        <begin position="148"/>
        <end position="312"/>
    </location>
</feature>
<dbReference type="PANTHER" id="PTHR40064">
    <property type="entry name" value="MEMBRANE PROTEIN-RELATED"/>
    <property type="match status" value="1"/>
</dbReference>
<comment type="subcellular location">
    <subcellularLocation>
        <location evidence="1">Cell membrane</location>
        <topology evidence="1">Multi-pass membrane protein</topology>
    </subcellularLocation>
</comment>
<evidence type="ECO:0000313" key="8">
    <source>
        <dbReference type="EMBL" id="GGN51123.1"/>
    </source>
</evidence>
<feature type="transmembrane region" description="Helical" evidence="6">
    <location>
        <begin position="120"/>
        <end position="142"/>
    </location>
</feature>
<feature type="transmembrane region" description="Helical" evidence="6">
    <location>
        <begin position="52"/>
        <end position="69"/>
    </location>
</feature>
<evidence type="ECO:0000259" key="7">
    <source>
        <dbReference type="Pfam" id="PF11728"/>
    </source>
</evidence>
<keyword evidence="3 6" id="KW-0812">Transmembrane</keyword>
<keyword evidence="5 6" id="KW-0472">Membrane</keyword>
<name>A0A917XTM8_9BACI</name>
<evidence type="ECO:0000256" key="1">
    <source>
        <dbReference type="ARBA" id="ARBA00004651"/>
    </source>
</evidence>
<dbReference type="RefSeq" id="WP_156856163.1">
    <property type="nucleotide sequence ID" value="NZ_BMOS01000002.1"/>
</dbReference>
<dbReference type="PANTHER" id="PTHR40064:SF1">
    <property type="entry name" value="MEMBRANE PROTEIN"/>
    <property type="match status" value="1"/>
</dbReference>
<evidence type="ECO:0000256" key="4">
    <source>
        <dbReference type="ARBA" id="ARBA00022989"/>
    </source>
</evidence>
<dbReference type="InterPro" id="IPR010343">
    <property type="entry name" value="ArAE_1"/>
</dbReference>
<feature type="transmembrane region" description="Helical" evidence="6">
    <location>
        <begin position="12"/>
        <end position="40"/>
    </location>
</feature>
<dbReference type="Proteomes" id="UP000624041">
    <property type="component" value="Unassembled WGS sequence"/>
</dbReference>
<reference evidence="8" key="1">
    <citation type="journal article" date="2014" name="Int. J. Syst. Evol. Microbiol.">
        <title>Complete genome sequence of Corynebacterium casei LMG S-19264T (=DSM 44701T), isolated from a smear-ripened cheese.</title>
        <authorList>
            <consortium name="US DOE Joint Genome Institute (JGI-PGF)"/>
            <person name="Walter F."/>
            <person name="Albersmeier A."/>
            <person name="Kalinowski J."/>
            <person name="Ruckert C."/>
        </authorList>
    </citation>
    <scope>NUCLEOTIDE SEQUENCE</scope>
    <source>
        <strain evidence="8">JCM 17251</strain>
    </source>
</reference>
<keyword evidence="4 6" id="KW-1133">Transmembrane helix</keyword>
<dbReference type="Pfam" id="PF06081">
    <property type="entry name" value="ArAE_1"/>
    <property type="match status" value="1"/>
</dbReference>
<dbReference type="InterPro" id="IPR038323">
    <property type="entry name" value="ArAE_1_C_sf"/>
</dbReference>
<reference evidence="8" key="2">
    <citation type="submission" date="2020-09" db="EMBL/GenBank/DDBJ databases">
        <authorList>
            <person name="Sun Q."/>
            <person name="Ohkuma M."/>
        </authorList>
    </citation>
    <scope>NUCLEOTIDE SEQUENCE</scope>
    <source>
        <strain evidence="8">JCM 17251</strain>
    </source>
</reference>
<keyword evidence="2" id="KW-1003">Cell membrane</keyword>
<dbReference type="EMBL" id="BMOS01000002">
    <property type="protein sequence ID" value="GGN51123.1"/>
    <property type="molecule type" value="Genomic_DNA"/>
</dbReference>
<proteinExistence type="predicted"/>
<dbReference type="Pfam" id="PF11728">
    <property type="entry name" value="ArAE_1_C"/>
    <property type="match status" value="1"/>
</dbReference>
<dbReference type="InterPro" id="IPR052984">
    <property type="entry name" value="UPF0421"/>
</dbReference>
<sequence length="329" mass="38530">MVGMGYRTIKTAVGAGIAMWFASLVDIQFATFAAILVIMCIERTKKRTIYTIKDKFFACLLSLVLGMVVFELLGYHPIVFAIFILLFIPILMKARIQNGFITSMVVLSHIYMIGNASFEVFFHELFIILTGIGIAFIVNSVMPSMRKDIDRFKYEIEEKYAKILYEFHAFLKDNHRNWDGQEINEAEEIINQAKSMAIQDIENNLLQEKRTDYHYFRLREEQLAILRQMLPIIGIVSLSEIHVEQREMVADLLLNISENVRTKNIDPVLEKLESYEEIFRENELPKTREEFEVRANLFYLLFEIKNYLLVKKKVMRQREPFSNRAGVRV</sequence>
<organism evidence="8 9">
    <name type="scientific">Oceanobacillus indicireducens</name>
    <dbReference type="NCBI Taxonomy" id="1004261"/>
    <lineage>
        <taxon>Bacteria</taxon>
        <taxon>Bacillati</taxon>
        <taxon>Bacillota</taxon>
        <taxon>Bacilli</taxon>
        <taxon>Bacillales</taxon>
        <taxon>Bacillaceae</taxon>
        <taxon>Oceanobacillus</taxon>
    </lineage>
</organism>
<dbReference type="Gene3D" id="1.20.120.940">
    <property type="entry name" value="Putative aromatic acid exporter, C-terminal domain"/>
    <property type="match status" value="1"/>
</dbReference>
<gene>
    <name evidence="8" type="ORF">GCM10007971_05370</name>
</gene>
<keyword evidence="9" id="KW-1185">Reference proteome</keyword>
<dbReference type="AlphaFoldDB" id="A0A917XTM8"/>
<accession>A0A917XTM8</accession>
<evidence type="ECO:0000256" key="3">
    <source>
        <dbReference type="ARBA" id="ARBA00022692"/>
    </source>
</evidence>
<comment type="caution">
    <text evidence="8">The sequence shown here is derived from an EMBL/GenBank/DDBJ whole genome shotgun (WGS) entry which is preliminary data.</text>
</comment>
<dbReference type="InterPro" id="IPR021062">
    <property type="entry name" value="ArAE_1_C"/>
</dbReference>
<protein>
    <recommendedName>
        <fullName evidence="7">Putative aromatic acid exporter C-terminal domain-containing protein</fullName>
    </recommendedName>
</protein>
<evidence type="ECO:0000256" key="2">
    <source>
        <dbReference type="ARBA" id="ARBA00022475"/>
    </source>
</evidence>
<dbReference type="GO" id="GO:0005886">
    <property type="term" value="C:plasma membrane"/>
    <property type="evidence" value="ECO:0007669"/>
    <property type="project" value="UniProtKB-SubCell"/>
</dbReference>
<evidence type="ECO:0000256" key="6">
    <source>
        <dbReference type="SAM" id="Phobius"/>
    </source>
</evidence>